<dbReference type="AlphaFoldDB" id="A0A9J6GAB4"/>
<protein>
    <submittedName>
        <fullName evidence="1">Uncharacterized protein</fullName>
    </submittedName>
</protein>
<reference evidence="1 2" key="1">
    <citation type="journal article" date="2020" name="Cell">
        <title>Large-Scale Comparative Analyses of Tick Genomes Elucidate Their Genetic Diversity and Vector Capacities.</title>
        <authorList>
            <consortium name="Tick Genome and Microbiome Consortium (TIGMIC)"/>
            <person name="Jia N."/>
            <person name="Wang J."/>
            <person name="Shi W."/>
            <person name="Du L."/>
            <person name="Sun Y."/>
            <person name="Zhan W."/>
            <person name="Jiang J.F."/>
            <person name="Wang Q."/>
            <person name="Zhang B."/>
            <person name="Ji P."/>
            <person name="Bell-Sakyi L."/>
            <person name="Cui X.M."/>
            <person name="Yuan T.T."/>
            <person name="Jiang B.G."/>
            <person name="Yang W.F."/>
            <person name="Lam T.T."/>
            <person name="Chang Q.C."/>
            <person name="Ding S.J."/>
            <person name="Wang X.J."/>
            <person name="Zhu J.G."/>
            <person name="Ruan X.D."/>
            <person name="Zhao L."/>
            <person name="Wei J.T."/>
            <person name="Ye R.Z."/>
            <person name="Que T.C."/>
            <person name="Du C.H."/>
            <person name="Zhou Y.H."/>
            <person name="Cheng J.X."/>
            <person name="Dai P.F."/>
            <person name="Guo W.B."/>
            <person name="Han X.H."/>
            <person name="Huang E.J."/>
            <person name="Li L.F."/>
            <person name="Wei W."/>
            <person name="Gao Y.C."/>
            <person name="Liu J.Z."/>
            <person name="Shao H.Z."/>
            <person name="Wang X."/>
            <person name="Wang C.C."/>
            <person name="Yang T.C."/>
            <person name="Huo Q.B."/>
            <person name="Li W."/>
            <person name="Chen H.Y."/>
            <person name="Chen S.E."/>
            <person name="Zhou L.G."/>
            <person name="Ni X.B."/>
            <person name="Tian J.H."/>
            <person name="Sheng Y."/>
            <person name="Liu T."/>
            <person name="Pan Y.S."/>
            <person name="Xia L.Y."/>
            <person name="Li J."/>
            <person name="Zhao F."/>
            <person name="Cao W.C."/>
        </authorList>
    </citation>
    <scope>NUCLEOTIDE SEQUENCE [LARGE SCALE GENOMIC DNA]</scope>
    <source>
        <strain evidence="1">HaeL-2018</strain>
    </source>
</reference>
<comment type="caution">
    <text evidence="1">The sequence shown here is derived from an EMBL/GenBank/DDBJ whole genome shotgun (WGS) entry which is preliminary data.</text>
</comment>
<evidence type="ECO:0000313" key="1">
    <source>
        <dbReference type="EMBL" id="KAH9371665.1"/>
    </source>
</evidence>
<proteinExistence type="predicted"/>
<sequence length="159" mass="17227">MMAATRAATGREIVANCFAHAGFKLGDADADFPEDPADCNEAVRRPAEALTLWAALQDAGNVPCGVQLNDFINADADVIAHEELSDEDIIKSVHGVDSDEDEVPDLPPPPATARVLDAFDMVRNCVAVDDDDVTMQLLTECREQRDGIPRKENKADYTT</sequence>
<keyword evidence="2" id="KW-1185">Reference proteome</keyword>
<evidence type="ECO:0000313" key="2">
    <source>
        <dbReference type="Proteomes" id="UP000821853"/>
    </source>
</evidence>
<organism evidence="1 2">
    <name type="scientific">Haemaphysalis longicornis</name>
    <name type="common">Bush tick</name>
    <dbReference type="NCBI Taxonomy" id="44386"/>
    <lineage>
        <taxon>Eukaryota</taxon>
        <taxon>Metazoa</taxon>
        <taxon>Ecdysozoa</taxon>
        <taxon>Arthropoda</taxon>
        <taxon>Chelicerata</taxon>
        <taxon>Arachnida</taxon>
        <taxon>Acari</taxon>
        <taxon>Parasitiformes</taxon>
        <taxon>Ixodida</taxon>
        <taxon>Ixodoidea</taxon>
        <taxon>Ixodidae</taxon>
        <taxon>Haemaphysalinae</taxon>
        <taxon>Haemaphysalis</taxon>
    </lineage>
</organism>
<dbReference type="VEuPathDB" id="VectorBase:HLOH_060668"/>
<dbReference type="Proteomes" id="UP000821853">
    <property type="component" value="Chromosome 3"/>
</dbReference>
<dbReference type="EMBL" id="JABSTR010000005">
    <property type="protein sequence ID" value="KAH9371665.1"/>
    <property type="molecule type" value="Genomic_DNA"/>
</dbReference>
<gene>
    <name evidence="1" type="ORF">HPB48_021969</name>
</gene>
<name>A0A9J6GAB4_HAELO</name>
<accession>A0A9J6GAB4</accession>